<dbReference type="EMBL" id="LGRB01000020">
    <property type="protein sequence ID" value="OCT44412.1"/>
    <property type="molecule type" value="Genomic_DNA"/>
</dbReference>
<proteinExistence type="predicted"/>
<evidence type="ECO:0000313" key="3">
    <source>
        <dbReference type="Proteomes" id="UP000094526"/>
    </source>
</evidence>
<dbReference type="VEuPathDB" id="FungiDB:CLCR_05531"/>
<accession>A0A1C1C7G8</accession>
<dbReference type="OrthoDB" id="10500616at2759"/>
<organism evidence="2 3">
    <name type="scientific">Cladophialophora carrionii</name>
    <dbReference type="NCBI Taxonomy" id="86049"/>
    <lineage>
        <taxon>Eukaryota</taxon>
        <taxon>Fungi</taxon>
        <taxon>Dikarya</taxon>
        <taxon>Ascomycota</taxon>
        <taxon>Pezizomycotina</taxon>
        <taxon>Eurotiomycetes</taxon>
        <taxon>Chaetothyriomycetidae</taxon>
        <taxon>Chaetothyriales</taxon>
        <taxon>Herpotrichiellaceae</taxon>
        <taxon>Cladophialophora</taxon>
    </lineage>
</organism>
<dbReference type="Proteomes" id="UP000094526">
    <property type="component" value="Unassembled WGS sequence"/>
</dbReference>
<comment type="caution">
    <text evidence="2">The sequence shown here is derived from an EMBL/GenBank/DDBJ whole genome shotgun (WGS) entry which is preliminary data.</text>
</comment>
<name>A0A1C1C7G8_9EURO</name>
<gene>
    <name evidence="2" type="ORF">CLCR_05531</name>
</gene>
<evidence type="ECO:0000313" key="2">
    <source>
        <dbReference type="EMBL" id="OCT44412.1"/>
    </source>
</evidence>
<feature type="region of interest" description="Disordered" evidence="1">
    <location>
        <begin position="151"/>
        <end position="170"/>
    </location>
</feature>
<protein>
    <submittedName>
        <fullName evidence="2">Uncharacterized protein</fullName>
    </submittedName>
</protein>
<reference evidence="3" key="1">
    <citation type="submission" date="2015-07" db="EMBL/GenBank/DDBJ databases">
        <authorList>
            <person name="Teixeira M.M."/>
            <person name="Souza R.C."/>
            <person name="Almeida L.G."/>
            <person name="Vicente V.A."/>
            <person name="de Hoog S."/>
            <person name="Bocca A.L."/>
            <person name="de Almeida S.R."/>
            <person name="Vasconcelos A.T."/>
            <person name="Felipe M.S."/>
        </authorList>
    </citation>
    <scope>NUCLEOTIDE SEQUENCE [LARGE SCALE GENOMIC DNA]</scope>
    <source>
        <strain evidence="3">KSF</strain>
    </source>
</reference>
<evidence type="ECO:0000256" key="1">
    <source>
        <dbReference type="SAM" id="MobiDB-lite"/>
    </source>
</evidence>
<feature type="region of interest" description="Disordered" evidence="1">
    <location>
        <begin position="1"/>
        <end position="27"/>
    </location>
</feature>
<sequence length="753" mass="82691">MDQAAEPRQVESKAKFIQQDPTSSQYNGRITKDDEAMLAALLPTLHFQGVNREQMLVECNAVLGTPITFAQLDRQRAKFGLHKYRRQRPTLPSQTQRSHNIAPQSYDEEYVGGLGSGTESETIGACCANQPQHVGASNALQIENAPRLTDTAMLDDPYNDHGGAAPQPGSITDLILSNVGTSPTLETCRASLSLQGSDPAPFNAHVPKPLQSDMTDHRSAVRPPSRFKLICAHALRHQAFIYHIHSVSLIRIYREQLSSGNAATDIAQVAEIATLLHTVKAFDQAFDLFCMLFAYFHINTSIRFRHLHMTFATIACAQSAQSDLQFRAAYGMIKCVYGGFAPLTPVGSFSSRVKSALADLGHRLESVISGWTRRLQPGILEGVIFGAFAALGFSHSVTRHNPLSKEWDPQSGPGDLLHVAFSDEFLGDCFLDGMEIALSILEGQLDELDVLTKDAWKFLDTTATSIARRLACAVLKAYARQGPTRAARATKQFPGSQNRHVRWTIVTVALAPFVLLSKTGRVGNMVEFIEAARQYQHGILSNRARLDELGRSCRLQLLLLAVENPCDALSLSPDEVVEICASVARVRISSDDLAMGMSPPRLDKAIPSLEEESLLGIGPSQHQYSYVPMPPLDWIEARPMEQVPVPSPSLLSALSEVALSGEIREQSSVLSPTLARTYTPSNSSSLRSFLSTAERLRRRRTRFSDDGLWQDAVSESGTSHSSWRFSFMSNAPPSTFSTRRSVQTVLSDIEMTG</sequence>
<dbReference type="VEuPathDB" id="FungiDB:G647_07104"/>
<dbReference type="AlphaFoldDB" id="A0A1C1C7G8"/>
<keyword evidence="3" id="KW-1185">Reference proteome</keyword>